<accession>A0ABX2TG96</accession>
<proteinExistence type="predicted"/>
<sequence>MQKMFKTSVEIESADIRGMDQMNPEEYRHYVSNHMLYVDHHDILRSHIAGYPMANNKEQLDILIEVLGELRSKLKDA</sequence>
<evidence type="ECO:0000313" key="1">
    <source>
        <dbReference type="EMBL" id="NYZ21710.1"/>
    </source>
</evidence>
<dbReference type="EMBL" id="JABFDB010000013">
    <property type="protein sequence ID" value="NYZ21710.1"/>
    <property type="molecule type" value="Genomic_DNA"/>
</dbReference>
<keyword evidence="2" id="KW-1185">Reference proteome</keyword>
<evidence type="ECO:0000313" key="2">
    <source>
        <dbReference type="Proteomes" id="UP000584642"/>
    </source>
</evidence>
<organism evidence="1 2">
    <name type="scientific">Azospirillum oleiclasticum</name>
    <dbReference type="NCBI Taxonomy" id="2735135"/>
    <lineage>
        <taxon>Bacteria</taxon>
        <taxon>Pseudomonadati</taxon>
        <taxon>Pseudomonadota</taxon>
        <taxon>Alphaproteobacteria</taxon>
        <taxon>Rhodospirillales</taxon>
        <taxon>Azospirillaceae</taxon>
        <taxon>Azospirillum</taxon>
    </lineage>
</organism>
<dbReference type="RefSeq" id="WP_180283488.1">
    <property type="nucleotide sequence ID" value="NZ_JABFDB010000013.1"/>
</dbReference>
<gene>
    <name evidence="1" type="ORF">HND93_18505</name>
</gene>
<name>A0ABX2TG96_9PROT</name>
<comment type="caution">
    <text evidence="1">The sequence shown here is derived from an EMBL/GenBank/DDBJ whole genome shotgun (WGS) entry which is preliminary data.</text>
</comment>
<protein>
    <submittedName>
        <fullName evidence="1">Uncharacterized protein</fullName>
    </submittedName>
</protein>
<reference evidence="1 2" key="1">
    <citation type="submission" date="2020-05" db="EMBL/GenBank/DDBJ databases">
        <title>Azospirillum oleiclasticum sp. nov, a nitrogen-fixing and heavy crude oil-emulsifying bacterium isolated from the crude oil of Yumen Oilfield.</title>
        <authorList>
            <person name="Wu D."/>
            <person name="Cai M."/>
            <person name="Zhang X."/>
        </authorList>
    </citation>
    <scope>NUCLEOTIDE SEQUENCE [LARGE SCALE GENOMIC DNA]</scope>
    <source>
        <strain evidence="1 2">ROY-1-1-2</strain>
    </source>
</reference>
<dbReference type="Proteomes" id="UP000584642">
    <property type="component" value="Unassembled WGS sequence"/>
</dbReference>